<evidence type="ECO:0000256" key="1">
    <source>
        <dbReference type="SAM" id="MobiDB-lite"/>
    </source>
</evidence>
<dbReference type="Proteomes" id="UP000316270">
    <property type="component" value="Chromosome 8"/>
</dbReference>
<gene>
    <name evidence="2" type="ORF">FKW77_004666</name>
</gene>
<protein>
    <submittedName>
        <fullName evidence="2">Uncharacterized protein</fullName>
    </submittedName>
</protein>
<dbReference type="AlphaFoldDB" id="A0A517LAV9"/>
<feature type="region of interest" description="Disordered" evidence="1">
    <location>
        <begin position="77"/>
        <end position="109"/>
    </location>
</feature>
<name>A0A517LAV9_9PEZI</name>
<reference evidence="2 3" key="1">
    <citation type="submission" date="2019-07" db="EMBL/GenBank/DDBJ databases">
        <title>Finished genome of Venturia effusa.</title>
        <authorList>
            <person name="Young C.A."/>
            <person name="Cox M.P."/>
            <person name="Ganley A.R.D."/>
            <person name="David W.J."/>
        </authorList>
    </citation>
    <scope>NUCLEOTIDE SEQUENCE [LARGE SCALE GENOMIC DNA]</scope>
    <source>
        <strain evidence="3">albino</strain>
    </source>
</reference>
<sequence>MTTSCINCHISPAHSTYTSHLCSFCANETHLAYEASETTSVAGHKDTLSPEEDKYAVALLASFGALTQEQAKESRMEALKQETNFQNQKRRPEMLDMMVLDKNKERQAS</sequence>
<evidence type="ECO:0000313" key="2">
    <source>
        <dbReference type="EMBL" id="QDS72769.1"/>
    </source>
</evidence>
<feature type="compositionally biased region" description="Basic and acidic residues" evidence="1">
    <location>
        <begin position="90"/>
        <end position="109"/>
    </location>
</feature>
<evidence type="ECO:0000313" key="3">
    <source>
        <dbReference type="Proteomes" id="UP000316270"/>
    </source>
</evidence>
<proteinExistence type="predicted"/>
<organism evidence="2 3">
    <name type="scientific">Venturia effusa</name>
    <dbReference type="NCBI Taxonomy" id="50376"/>
    <lineage>
        <taxon>Eukaryota</taxon>
        <taxon>Fungi</taxon>
        <taxon>Dikarya</taxon>
        <taxon>Ascomycota</taxon>
        <taxon>Pezizomycotina</taxon>
        <taxon>Dothideomycetes</taxon>
        <taxon>Pleosporomycetidae</taxon>
        <taxon>Venturiales</taxon>
        <taxon>Venturiaceae</taxon>
        <taxon>Venturia</taxon>
    </lineage>
</organism>
<dbReference type="EMBL" id="CP042192">
    <property type="protein sequence ID" value="QDS72769.1"/>
    <property type="molecule type" value="Genomic_DNA"/>
</dbReference>
<keyword evidence="3" id="KW-1185">Reference proteome</keyword>
<accession>A0A517LAV9</accession>